<evidence type="ECO:0000313" key="6">
    <source>
        <dbReference type="EMBL" id="GAA0497508.1"/>
    </source>
</evidence>
<evidence type="ECO:0000313" key="7">
    <source>
        <dbReference type="Proteomes" id="UP001501706"/>
    </source>
</evidence>
<organism evidence="6 7">
    <name type="scientific">Pigmentiphaga daeguensis</name>
    <dbReference type="NCBI Taxonomy" id="414049"/>
    <lineage>
        <taxon>Bacteria</taxon>
        <taxon>Pseudomonadati</taxon>
        <taxon>Pseudomonadota</taxon>
        <taxon>Betaproteobacteria</taxon>
        <taxon>Burkholderiales</taxon>
        <taxon>Alcaligenaceae</taxon>
        <taxon>Pigmentiphaga</taxon>
    </lineage>
</organism>
<comment type="caution">
    <text evidence="6">The sequence shown here is derived from an EMBL/GenBank/DDBJ whole genome shotgun (WGS) entry which is preliminary data.</text>
</comment>
<accession>A0ABN1BGR8</accession>
<feature type="transmembrane region" description="Helical" evidence="5">
    <location>
        <begin position="30"/>
        <end position="48"/>
    </location>
</feature>
<comment type="subcellular location">
    <subcellularLocation>
        <location evidence="5">Cell membrane</location>
        <topology evidence="5">Single-pass membrane protein</topology>
    </subcellularLocation>
</comment>
<keyword evidence="3 5" id="KW-1133">Transmembrane helix</keyword>
<proteinExistence type="inferred from homology"/>
<keyword evidence="1 5" id="KW-1003">Cell membrane</keyword>
<protein>
    <recommendedName>
        <fullName evidence="5">UPF0391 membrane protein GCM10009097_12160</fullName>
    </recommendedName>
</protein>
<sequence>MLRWATIFFVIPLLVAVVGLGDFAAGAANIAFVLFLVSLGAFLATFFVRSPEETEEGYEGEWSR</sequence>
<evidence type="ECO:0000256" key="1">
    <source>
        <dbReference type="ARBA" id="ARBA00022475"/>
    </source>
</evidence>
<gene>
    <name evidence="6" type="ORF">GCM10009097_12160</name>
</gene>
<dbReference type="InterPro" id="IPR009760">
    <property type="entry name" value="DUF1328"/>
</dbReference>
<evidence type="ECO:0000256" key="2">
    <source>
        <dbReference type="ARBA" id="ARBA00022692"/>
    </source>
</evidence>
<name>A0ABN1BGR8_9BURK</name>
<keyword evidence="2 5" id="KW-0812">Transmembrane</keyword>
<dbReference type="EMBL" id="BAAAEN010000003">
    <property type="protein sequence ID" value="GAA0497508.1"/>
    <property type="molecule type" value="Genomic_DNA"/>
</dbReference>
<evidence type="ECO:0000256" key="4">
    <source>
        <dbReference type="ARBA" id="ARBA00023136"/>
    </source>
</evidence>
<comment type="similarity">
    <text evidence="5">Belongs to the UPF0391 family.</text>
</comment>
<dbReference type="HAMAP" id="MF_01361">
    <property type="entry name" value="UPF0391"/>
    <property type="match status" value="1"/>
</dbReference>
<keyword evidence="4 5" id="KW-0472">Membrane</keyword>
<reference evidence="6 7" key="1">
    <citation type="journal article" date="2019" name="Int. J. Syst. Evol. Microbiol.">
        <title>The Global Catalogue of Microorganisms (GCM) 10K type strain sequencing project: providing services to taxonomists for standard genome sequencing and annotation.</title>
        <authorList>
            <consortium name="The Broad Institute Genomics Platform"/>
            <consortium name="The Broad Institute Genome Sequencing Center for Infectious Disease"/>
            <person name="Wu L."/>
            <person name="Ma J."/>
        </authorList>
    </citation>
    <scope>NUCLEOTIDE SEQUENCE [LARGE SCALE GENOMIC DNA]</scope>
    <source>
        <strain evidence="6 7">JCM 14330</strain>
    </source>
</reference>
<evidence type="ECO:0000256" key="3">
    <source>
        <dbReference type="ARBA" id="ARBA00022989"/>
    </source>
</evidence>
<dbReference type="Proteomes" id="UP001501706">
    <property type="component" value="Unassembled WGS sequence"/>
</dbReference>
<evidence type="ECO:0000256" key="5">
    <source>
        <dbReference type="HAMAP-Rule" id="MF_01361"/>
    </source>
</evidence>
<dbReference type="RefSeq" id="WP_087837770.1">
    <property type="nucleotide sequence ID" value="NZ_BAAAEN010000003.1"/>
</dbReference>
<keyword evidence="7" id="KW-1185">Reference proteome</keyword>